<dbReference type="PANTHER" id="PTHR23028:SF131">
    <property type="entry name" value="BLR2367 PROTEIN"/>
    <property type="match status" value="1"/>
</dbReference>
<reference evidence="3 4" key="1">
    <citation type="submission" date="2016-11" db="EMBL/GenBank/DDBJ databases">
        <authorList>
            <person name="Jaros S."/>
            <person name="Januszkiewicz K."/>
            <person name="Wedrychowicz H."/>
        </authorList>
    </citation>
    <scope>NUCLEOTIDE SEQUENCE [LARGE SCALE GENOMIC DNA]</scope>
    <source>
        <strain evidence="3 4">GAS95</strain>
    </source>
</reference>
<keyword evidence="3" id="KW-0378">Hydrolase</keyword>
<dbReference type="RefSeq" id="WP_074298305.1">
    <property type="nucleotide sequence ID" value="NZ_FSRU01000002.1"/>
</dbReference>
<accession>A0A1N6KM61</accession>
<feature type="transmembrane region" description="Helical" evidence="1">
    <location>
        <begin position="85"/>
        <end position="105"/>
    </location>
</feature>
<dbReference type="GO" id="GO:0000271">
    <property type="term" value="P:polysaccharide biosynthetic process"/>
    <property type="evidence" value="ECO:0007669"/>
    <property type="project" value="TreeGrafter"/>
</dbReference>
<proteinExistence type="predicted"/>
<dbReference type="InterPro" id="IPR002656">
    <property type="entry name" value="Acyl_transf_3_dom"/>
</dbReference>
<dbReference type="InterPro" id="IPR050879">
    <property type="entry name" value="Acyltransferase_3"/>
</dbReference>
<gene>
    <name evidence="3" type="ORF">SAMN05444165_3914</name>
</gene>
<evidence type="ECO:0000259" key="2">
    <source>
        <dbReference type="Pfam" id="PF01757"/>
    </source>
</evidence>
<keyword evidence="4" id="KW-1185">Reference proteome</keyword>
<dbReference type="AlphaFoldDB" id="A0A1N6KM61"/>
<keyword evidence="1" id="KW-1133">Transmembrane helix</keyword>
<keyword evidence="1" id="KW-0812">Transmembrane</keyword>
<evidence type="ECO:0000313" key="3">
    <source>
        <dbReference type="EMBL" id="SIO57631.1"/>
    </source>
</evidence>
<dbReference type="GO" id="GO:0016020">
    <property type="term" value="C:membrane"/>
    <property type="evidence" value="ECO:0007669"/>
    <property type="project" value="TreeGrafter"/>
</dbReference>
<feature type="transmembrane region" description="Helical" evidence="1">
    <location>
        <begin position="239"/>
        <end position="259"/>
    </location>
</feature>
<evidence type="ECO:0000313" key="4">
    <source>
        <dbReference type="Proteomes" id="UP000185151"/>
    </source>
</evidence>
<feature type="transmembrane region" description="Helical" evidence="1">
    <location>
        <begin position="271"/>
        <end position="288"/>
    </location>
</feature>
<organism evidence="3 4">
    <name type="scientific">Paraburkholderia phenazinium</name>
    <dbReference type="NCBI Taxonomy" id="60549"/>
    <lineage>
        <taxon>Bacteria</taxon>
        <taxon>Pseudomonadati</taxon>
        <taxon>Pseudomonadota</taxon>
        <taxon>Betaproteobacteria</taxon>
        <taxon>Burkholderiales</taxon>
        <taxon>Burkholderiaceae</taxon>
        <taxon>Paraburkholderia</taxon>
    </lineage>
</organism>
<dbReference type="GO" id="GO:0016787">
    <property type="term" value="F:hydrolase activity"/>
    <property type="evidence" value="ECO:0007669"/>
    <property type="project" value="UniProtKB-KW"/>
</dbReference>
<dbReference type="Proteomes" id="UP000185151">
    <property type="component" value="Unassembled WGS sequence"/>
</dbReference>
<feature type="transmembrane region" description="Helical" evidence="1">
    <location>
        <begin position="39"/>
        <end position="64"/>
    </location>
</feature>
<dbReference type="GO" id="GO:0016747">
    <property type="term" value="F:acyltransferase activity, transferring groups other than amino-acyl groups"/>
    <property type="evidence" value="ECO:0007669"/>
    <property type="project" value="InterPro"/>
</dbReference>
<feature type="transmembrane region" description="Helical" evidence="1">
    <location>
        <begin position="300"/>
        <end position="322"/>
    </location>
</feature>
<feature type="transmembrane region" description="Helical" evidence="1">
    <location>
        <begin position="334"/>
        <end position="357"/>
    </location>
</feature>
<feature type="domain" description="Acyltransferase 3" evidence="2">
    <location>
        <begin position="3"/>
        <end position="351"/>
    </location>
</feature>
<keyword evidence="1" id="KW-0472">Membrane</keyword>
<protein>
    <submittedName>
        <fullName evidence="3">Peptidoglycan/LPS O-acetylase OafA/YrhL, contains acyltransferase and SGNH-hydrolase domains</fullName>
    </submittedName>
</protein>
<dbReference type="EMBL" id="FSRU01000002">
    <property type="protein sequence ID" value="SIO57631.1"/>
    <property type="molecule type" value="Genomic_DNA"/>
</dbReference>
<dbReference type="Pfam" id="PF01757">
    <property type="entry name" value="Acyl_transf_3"/>
    <property type="match status" value="1"/>
</dbReference>
<name>A0A1N6KM61_9BURK</name>
<feature type="transmembrane region" description="Helical" evidence="1">
    <location>
        <begin position="196"/>
        <end position="219"/>
    </location>
</feature>
<keyword evidence="3" id="KW-0012">Acyltransferase</keyword>
<feature type="transmembrane region" description="Helical" evidence="1">
    <location>
        <begin position="150"/>
        <end position="175"/>
    </location>
</feature>
<dbReference type="OrthoDB" id="9814807at2"/>
<keyword evidence="3" id="KW-0808">Transferase</keyword>
<evidence type="ECO:0000256" key="1">
    <source>
        <dbReference type="SAM" id="Phobius"/>
    </source>
</evidence>
<dbReference type="PANTHER" id="PTHR23028">
    <property type="entry name" value="ACETYLTRANSFERASE"/>
    <property type="match status" value="1"/>
</dbReference>
<sequence>MYKSLQACRGLAALMVVFYHARGAISQPKYFGESVLGNAFIFGGSAGVDFFFVLSGFIIFWIHAKDIGQPKRLGSYLAKRAIRIYPTYWTIFAVVCCAALAVPALRQTVPGDPWTLLKALLLVPMDPATPGVTATGAPVLTVAWSLQFEVMFYLFVALAIIAPRACLLVAALWVVNFFTCRTVCSFPLGFFADYRILLFALGGATAWLCRRTVASGAAATLPAAVARGGWRVGPWTDRLSLMLGVSILVAAATLHTLGLMDAGVVRQESLISLYGLASALIIFGVVKAEDRGAVHGAHAGWQVLGAASYALYLLHYPLISVVMKLMMVLGLRGLGGALFALAVAVSVSVAAAVLFHLHVERPMLRTLGAWRWPALRAAGSPRV</sequence>